<dbReference type="PROSITE" id="PS51176">
    <property type="entry name" value="PDH_ADH"/>
    <property type="match status" value="1"/>
</dbReference>
<dbReference type="Pfam" id="PF02153">
    <property type="entry name" value="PDH_N"/>
    <property type="match status" value="1"/>
</dbReference>
<reference evidence="3" key="1">
    <citation type="journal article" date="2015" name="Nature">
        <title>Complex archaea that bridge the gap between prokaryotes and eukaryotes.</title>
        <authorList>
            <person name="Spang A."/>
            <person name="Saw J.H."/>
            <person name="Jorgensen S.L."/>
            <person name="Zaremba-Niedzwiedzka K."/>
            <person name="Martijn J."/>
            <person name="Lind A.E."/>
            <person name="van Eijk R."/>
            <person name="Schleper C."/>
            <person name="Guy L."/>
            <person name="Ettema T.J."/>
        </authorList>
    </citation>
    <scope>NUCLEOTIDE SEQUENCE</scope>
</reference>
<dbReference type="Pfam" id="PF20463">
    <property type="entry name" value="PDH_C"/>
    <property type="match status" value="1"/>
</dbReference>
<keyword evidence="1" id="KW-0560">Oxidoreductase</keyword>
<dbReference type="Gene3D" id="1.10.3660.10">
    <property type="entry name" value="6-phosphogluconate dehydrogenase C-terminal like domain"/>
    <property type="match status" value="1"/>
</dbReference>
<proteinExistence type="predicted"/>
<dbReference type="GO" id="GO:0004665">
    <property type="term" value="F:prephenate dehydrogenase (NADP+) activity"/>
    <property type="evidence" value="ECO:0007669"/>
    <property type="project" value="InterPro"/>
</dbReference>
<evidence type="ECO:0000259" key="2">
    <source>
        <dbReference type="PROSITE" id="PS51176"/>
    </source>
</evidence>
<name>A0A0F9DWP7_9ZZZZ</name>
<dbReference type="SUPFAM" id="SSF48179">
    <property type="entry name" value="6-phosphogluconate dehydrogenase C-terminal domain-like"/>
    <property type="match status" value="1"/>
</dbReference>
<dbReference type="InterPro" id="IPR050812">
    <property type="entry name" value="Preph/Arog_dehydrog"/>
</dbReference>
<dbReference type="InterPro" id="IPR036291">
    <property type="entry name" value="NAD(P)-bd_dom_sf"/>
</dbReference>
<protein>
    <recommendedName>
        <fullName evidence="2">Prephenate/arogenate dehydrogenase domain-containing protein</fullName>
    </recommendedName>
</protein>
<feature type="non-terminal residue" evidence="3">
    <location>
        <position position="247"/>
    </location>
</feature>
<dbReference type="InterPro" id="IPR046826">
    <property type="entry name" value="PDH_N"/>
</dbReference>
<comment type="caution">
    <text evidence="3">The sequence shown here is derived from an EMBL/GenBank/DDBJ whole genome shotgun (WGS) entry which is preliminary data.</text>
</comment>
<dbReference type="InterPro" id="IPR003099">
    <property type="entry name" value="Prephen_DH"/>
</dbReference>
<dbReference type="Gene3D" id="3.40.50.720">
    <property type="entry name" value="NAD(P)-binding Rossmann-like Domain"/>
    <property type="match status" value="1"/>
</dbReference>
<accession>A0A0F9DWP7</accession>
<dbReference type="AlphaFoldDB" id="A0A0F9DWP7"/>
<dbReference type="PANTHER" id="PTHR21363:SF0">
    <property type="entry name" value="PREPHENATE DEHYDROGENASE [NADP(+)]"/>
    <property type="match status" value="1"/>
</dbReference>
<dbReference type="GO" id="GO:0070403">
    <property type="term" value="F:NAD+ binding"/>
    <property type="evidence" value="ECO:0007669"/>
    <property type="project" value="InterPro"/>
</dbReference>
<dbReference type="GO" id="GO:0008977">
    <property type="term" value="F:prephenate dehydrogenase (NAD+) activity"/>
    <property type="evidence" value="ECO:0007669"/>
    <property type="project" value="InterPro"/>
</dbReference>
<dbReference type="InterPro" id="IPR046825">
    <property type="entry name" value="PDH_C"/>
</dbReference>
<evidence type="ECO:0000256" key="1">
    <source>
        <dbReference type="ARBA" id="ARBA00023002"/>
    </source>
</evidence>
<dbReference type="GO" id="GO:0006571">
    <property type="term" value="P:tyrosine biosynthetic process"/>
    <property type="evidence" value="ECO:0007669"/>
    <property type="project" value="InterPro"/>
</dbReference>
<organism evidence="3">
    <name type="scientific">marine sediment metagenome</name>
    <dbReference type="NCBI Taxonomy" id="412755"/>
    <lineage>
        <taxon>unclassified sequences</taxon>
        <taxon>metagenomes</taxon>
        <taxon>ecological metagenomes</taxon>
    </lineage>
</organism>
<dbReference type="InterPro" id="IPR008927">
    <property type="entry name" value="6-PGluconate_DH-like_C_sf"/>
</dbReference>
<dbReference type="PANTHER" id="PTHR21363">
    <property type="entry name" value="PREPHENATE DEHYDROGENASE"/>
    <property type="match status" value="1"/>
</dbReference>
<evidence type="ECO:0000313" key="3">
    <source>
        <dbReference type="EMBL" id="KKL22141.1"/>
    </source>
</evidence>
<sequence length="247" mass="26155">MDMVEEFDKFNKVTVLGPGMIGASFSRALKATNLAAHVVGCARNESVLRASVDNGYIDSCETDPAKACQESDLVMLATPVDAFAPLVNAISSSLKKGAIVIDAGSVKGSLAYNIDSLMPEGVSYVPCHPIAGNEGSGPDASSPDLFKGAACIITPLEGTDPQALKRVSRMWEALGAKVESLDPMRHDKVYALVSHFPHLVMYALVNAVSEIDATALRFTGGGFDDSTRIAKSSPALWRTICMMNSNN</sequence>
<dbReference type="SUPFAM" id="SSF51735">
    <property type="entry name" value="NAD(P)-binding Rossmann-fold domains"/>
    <property type="match status" value="1"/>
</dbReference>
<dbReference type="EMBL" id="LAZR01037462">
    <property type="protein sequence ID" value="KKL22141.1"/>
    <property type="molecule type" value="Genomic_DNA"/>
</dbReference>
<dbReference type="FunFam" id="3.40.50.720:FF:000208">
    <property type="entry name" value="Prephenate dehydrogenase"/>
    <property type="match status" value="1"/>
</dbReference>
<gene>
    <name evidence="3" type="ORF">LCGC14_2438400</name>
</gene>
<feature type="domain" description="Prephenate/arogenate dehydrogenase" evidence="2">
    <location>
        <begin position="11"/>
        <end position="247"/>
    </location>
</feature>